<accession>E4Z5I6</accession>
<evidence type="ECO:0000313" key="2">
    <source>
        <dbReference type="EMBL" id="CBY42964.1"/>
    </source>
</evidence>
<gene>
    <name evidence="2" type="ORF">GSOID_T00026703001</name>
</gene>
<dbReference type="Pfam" id="PF05193">
    <property type="entry name" value="Peptidase_M16_C"/>
    <property type="match status" value="1"/>
</dbReference>
<protein>
    <recommendedName>
        <fullName evidence="1">Peptidase M16 C-terminal domain-containing protein</fullName>
    </recommendedName>
</protein>
<feature type="domain" description="Peptidase M16 C-terminal" evidence="1">
    <location>
        <begin position="19"/>
        <end position="121"/>
    </location>
</feature>
<dbReference type="InterPro" id="IPR011249">
    <property type="entry name" value="Metalloenz_LuxS/M16"/>
</dbReference>
<dbReference type="GO" id="GO:0046872">
    <property type="term" value="F:metal ion binding"/>
    <property type="evidence" value="ECO:0007669"/>
    <property type="project" value="InterPro"/>
</dbReference>
<dbReference type="Proteomes" id="UP000011014">
    <property type="component" value="Unassembled WGS sequence"/>
</dbReference>
<dbReference type="AlphaFoldDB" id="E4Z5I6"/>
<dbReference type="Gene3D" id="3.30.830.10">
    <property type="entry name" value="Metalloenzyme, LuxS/M16 peptidase-like"/>
    <property type="match status" value="1"/>
</dbReference>
<dbReference type="EMBL" id="FN657689">
    <property type="protein sequence ID" value="CBY42964.1"/>
    <property type="molecule type" value="Genomic_DNA"/>
</dbReference>
<name>E4Z5I6_OIKDI</name>
<reference evidence="2" key="1">
    <citation type="journal article" date="2010" name="Science">
        <title>Plasticity of animal genome architecture unmasked by rapid evolution of a pelagic tunicate.</title>
        <authorList>
            <person name="Denoeud F."/>
            <person name="Henriet S."/>
            <person name="Mungpakdee S."/>
            <person name="Aury J.M."/>
            <person name="Da Silva C."/>
            <person name="Brinkmann H."/>
            <person name="Mikhaleva J."/>
            <person name="Olsen L.C."/>
            <person name="Jubin C."/>
            <person name="Canestro C."/>
            <person name="Bouquet J.M."/>
            <person name="Danks G."/>
            <person name="Poulain J."/>
            <person name="Campsteijn C."/>
            <person name="Adamski M."/>
            <person name="Cross I."/>
            <person name="Yadetie F."/>
            <person name="Muffato M."/>
            <person name="Louis A."/>
            <person name="Butcher S."/>
            <person name="Tsagkogeorga G."/>
            <person name="Konrad A."/>
            <person name="Singh S."/>
            <person name="Jensen M.F."/>
            <person name="Cong E.H."/>
            <person name="Eikeseth-Otteraa H."/>
            <person name="Noel B."/>
            <person name="Anthouard V."/>
            <person name="Porcel B.M."/>
            <person name="Kachouri-Lafond R."/>
            <person name="Nishino A."/>
            <person name="Ugolini M."/>
            <person name="Chourrout P."/>
            <person name="Nishida H."/>
            <person name="Aasland R."/>
            <person name="Huzurbazar S."/>
            <person name="Westhof E."/>
            <person name="Delsuc F."/>
            <person name="Lehrach H."/>
            <person name="Reinhardt R."/>
            <person name="Weissenbach J."/>
            <person name="Roy S.W."/>
            <person name="Artiguenave F."/>
            <person name="Postlethwait J.H."/>
            <person name="Manak J.R."/>
            <person name="Thompson E.M."/>
            <person name="Jaillon O."/>
            <person name="Du Pasquier L."/>
            <person name="Boudinot P."/>
            <person name="Liberles D.A."/>
            <person name="Volff J.N."/>
            <person name="Philippe H."/>
            <person name="Lenhard B."/>
            <person name="Roest Crollius H."/>
            <person name="Wincker P."/>
            <person name="Chourrout D."/>
        </authorList>
    </citation>
    <scope>NUCLEOTIDE SEQUENCE [LARGE SCALE GENOMIC DNA]</scope>
</reference>
<dbReference type="InterPro" id="IPR007863">
    <property type="entry name" value="Peptidase_M16_C"/>
</dbReference>
<proteinExistence type="predicted"/>
<dbReference type="SUPFAM" id="SSF63411">
    <property type="entry name" value="LuxS/MPP-like metallohydrolase"/>
    <property type="match status" value="1"/>
</dbReference>
<evidence type="ECO:0000259" key="1">
    <source>
        <dbReference type="Pfam" id="PF05193"/>
    </source>
</evidence>
<feature type="non-terminal residue" evidence="2">
    <location>
        <position position="1"/>
    </location>
</feature>
<organism evidence="2">
    <name type="scientific">Oikopleura dioica</name>
    <name type="common">Tunicate</name>
    <dbReference type="NCBI Taxonomy" id="34765"/>
    <lineage>
        <taxon>Eukaryota</taxon>
        <taxon>Metazoa</taxon>
        <taxon>Chordata</taxon>
        <taxon>Tunicata</taxon>
        <taxon>Appendicularia</taxon>
        <taxon>Copelata</taxon>
        <taxon>Oikopleuridae</taxon>
        <taxon>Oikopleura</taxon>
    </lineage>
</organism>
<sequence length="152" mass="17167">KSATSGPKIRNHEIPVACKVAGMDPNSEMTFCSLTWVLGKFQSSRRLSALATFVSSMMHQPAFDYLRTKKALGYIAGSREWSRSGVKEWAIAIECNTNVNRVSVEEVEALMTKCAALMLKQFEALTDEQFKVLNLYFSNREKFDLDIQSCLR</sequence>